<evidence type="ECO:0000256" key="8">
    <source>
        <dbReference type="SAM" id="Phobius"/>
    </source>
</evidence>
<evidence type="ECO:0000256" key="3">
    <source>
        <dbReference type="ARBA" id="ARBA00022448"/>
    </source>
</evidence>
<keyword evidence="10" id="KW-1185">Reference proteome</keyword>
<evidence type="ECO:0000256" key="6">
    <source>
        <dbReference type="ARBA" id="ARBA00023136"/>
    </source>
</evidence>
<accession>A0ABM0N194</accession>
<feature type="transmembrane region" description="Helical" evidence="8">
    <location>
        <begin position="75"/>
        <end position="97"/>
    </location>
</feature>
<feature type="transmembrane region" description="Helical" evidence="8">
    <location>
        <begin position="103"/>
        <end position="125"/>
    </location>
</feature>
<feature type="region of interest" description="Disordered" evidence="7">
    <location>
        <begin position="706"/>
        <end position="725"/>
    </location>
</feature>
<evidence type="ECO:0000256" key="1">
    <source>
        <dbReference type="ARBA" id="ARBA00004141"/>
    </source>
</evidence>
<reference evidence="11" key="1">
    <citation type="submission" date="2025-08" db="UniProtKB">
        <authorList>
            <consortium name="RefSeq"/>
        </authorList>
    </citation>
    <scope>IDENTIFICATION</scope>
    <source>
        <tissue evidence="11">Testes</tissue>
    </source>
</reference>
<evidence type="ECO:0000256" key="2">
    <source>
        <dbReference type="ARBA" id="ARBA00005814"/>
    </source>
</evidence>
<sequence>MVPALGVLSFGILHRVPALGASSFGIFHRVPALGVLSFGILHRVPALGVLSFGILHMVPALGVLSFGIFHRVPALGVLSFGILHRVPALGVLSFGILHRVPALGASSFGILHMVPALGVLSFGILHRVPALVNGYAKVGRVLAVLGASGSGKSTLLDTLTFRSDGNLSVQGNIMANGEPVDSSITSVMAYVQQDEFFITKLTVREHLQFQAALRMNSEYHFHSKLEKVENLLVELDLIDCADTLIGQPHCNGITLCERKKLSIASELLTNQPVIFYDEPTHGLDADAAMDIIQTLKGFASIGHTVICTFRKTSSQLYGLFDNIMLLADGRCVYFGSPSQAIHFFSTMGYTCPPYYCPADYFLHILATLPDSIEELCKSFDNSSFGSKAYETRQDETFKARVRRSSSVRDRLQKIKYYNTDWCTQFANLLWRNFVAMKRSIFLFHVHFLHLVVIREELPLIVYENKIGLYRFDSYLIARYMAQLPSSILYPIVSSTIVYWMTGLNPGWRNYFVFVGIIILVTNAGASFGLFLSVLTSSQNVIIIISMIFILPVLTMGGYFINIASSPVYLEWLEYFSWYKYAFEALSINQWKDLDAKGCNYSIKVQCMESGENVLKQLSIDQVVLGVIVHIFRKWEFNLNLKVTLLYKTQLLSQIYKLPGYLYIKIDASIVLKTEGKRSKAGRGRGKKGKSLTAACASVSDSMSEKSFPTLGSHHKAPLRSTSENLRELSRSDSLLEVAGSTIETRPSKQFAVEVTERAVDSTGTTMVDLNSPNTEFASPPDITEANEHRSTAFAGRSEFPVTTVMDIDKWHVPSGAPTSTLSLAVKSACPSETEPVQPTCTSPLPTQPECITQSQGQAQLPPCTGTSQGDKRLSQGEEMA</sequence>
<feature type="transmembrane region" description="Helical" evidence="8">
    <location>
        <begin position="511"/>
        <end position="533"/>
    </location>
</feature>
<dbReference type="SUPFAM" id="SSF52540">
    <property type="entry name" value="P-loop containing nucleoside triphosphate hydrolases"/>
    <property type="match status" value="1"/>
</dbReference>
<keyword evidence="6 8" id="KW-0472">Membrane</keyword>
<dbReference type="InterPro" id="IPR027417">
    <property type="entry name" value="P-loop_NTPase"/>
</dbReference>
<evidence type="ECO:0000313" key="10">
    <source>
        <dbReference type="Proteomes" id="UP000694865"/>
    </source>
</evidence>
<dbReference type="Proteomes" id="UP000694865">
    <property type="component" value="Unplaced"/>
</dbReference>
<name>A0ABM0N194_SACKO</name>
<feature type="transmembrane region" description="Helical" evidence="8">
    <location>
        <begin position="479"/>
        <end position="499"/>
    </location>
</feature>
<organism evidence="10 11">
    <name type="scientific">Saccoglossus kowalevskii</name>
    <name type="common">Acorn worm</name>
    <dbReference type="NCBI Taxonomy" id="10224"/>
    <lineage>
        <taxon>Eukaryota</taxon>
        <taxon>Metazoa</taxon>
        <taxon>Hemichordata</taxon>
        <taxon>Enteropneusta</taxon>
        <taxon>Harrimaniidae</taxon>
        <taxon>Saccoglossus</taxon>
    </lineage>
</organism>
<feature type="transmembrane region" description="Helical" evidence="8">
    <location>
        <begin position="44"/>
        <end position="68"/>
    </location>
</feature>
<dbReference type="GeneID" id="102801044"/>
<comment type="similarity">
    <text evidence="2">Belongs to the ABC transporter superfamily. ABCG family. Eye pigment precursor importer (TC 3.A.1.204) subfamily.</text>
</comment>
<dbReference type="InterPro" id="IPR013525">
    <property type="entry name" value="ABC2_TM"/>
</dbReference>
<dbReference type="Pfam" id="PF00005">
    <property type="entry name" value="ABC_tran"/>
    <property type="match status" value="1"/>
</dbReference>
<comment type="subcellular location">
    <subcellularLocation>
        <location evidence="1">Membrane</location>
        <topology evidence="1">Multi-pass membrane protein</topology>
    </subcellularLocation>
</comment>
<feature type="compositionally biased region" description="Polar residues" evidence="7">
    <location>
        <begin position="834"/>
        <end position="868"/>
    </location>
</feature>
<evidence type="ECO:0000256" key="4">
    <source>
        <dbReference type="ARBA" id="ARBA00022692"/>
    </source>
</evidence>
<evidence type="ECO:0000313" key="11">
    <source>
        <dbReference type="RefSeq" id="XP_006826035.1"/>
    </source>
</evidence>
<evidence type="ECO:0000256" key="7">
    <source>
        <dbReference type="SAM" id="MobiDB-lite"/>
    </source>
</evidence>
<keyword evidence="3" id="KW-0813">Transport</keyword>
<feature type="region of interest" description="Disordered" evidence="7">
    <location>
        <begin position="831"/>
        <end position="880"/>
    </location>
</feature>
<dbReference type="PANTHER" id="PTHR48041:SF139">
    <property type="entry name" value="PROTEIN SCARLET"/>
    <property type="match status" value="1"/>
</dbReference>
<dbReference type="InterPro" id="IPR050352">
    <property type="entry name" value="ABCG_transporters"/>
</dbReference>
<protein>
    <submittedName>
        <fullName evidence="11">Protein white-like</fullName>
    </submittedName>
</protein>
<keyword evidence="5 8" id="KW-1133">Transmembrane helix</keyword>
<dbReference type="Pfam" id="PF19055">
    <property type="entry name" value="ABC2_membrane_7"/>
    <property type="match status" value="1"/>
</dbReference>
<keyword evidence="4 8" id="KW-0812">Transmembrane</keyword>
<dbReference type="Gene3D" id="3.40.50.300">
    <property type="entry name" value="P-loop containing nucleotide triphosphate hydrolases"/>
    <property type="match status" value="1"/>
</dbReference>
<dbReference type="Pfam" id="PF01061">
    <property type="entry name" value="ABC2_membrane"/>
    <property type="match status" value="1"/>
</dbReference>
<proteinExistence type="inferred from homology"/>
<gene>
    <name evidence="11" type="primary">LOC102801044</name>
</gene>
<dbReference type="PANTHER" id="PTHR48041">
    <property type="entry name" value="ABC TRANSPORTER G FAMILY MEMBER 28"/>
    <property type="match status" value="1"/>
</dbReference>
<evidence type="ECO:0000259" key="9">
    <source>
        <dbReference type="PROSITE" id="PS50893"/>
    </source>
</evidence>
<dbReference type="RefSeq" id="XP_006826035.1">
    <property type="nucleotide sequence ID" value="XM_006825972.1"/>
</dbReference>
<dbReference type="InterPro" id="IPR043926">
    <property type="entry name" value="ABCG_dom"/>
</dbReference>
<feature type="compositionally biased region" description="Basic and acidic residues" evidence="7">
    <location>
        <begin position="869"/>
        <end position="880"/>
    </location>
</feature>
<feature type="transmembrane region" description="Helical" evidence="8">
    <location>
        <begin position="540"/>
        <end position="560"/>
    </location>
</feature>
<dbReference type="InterPro" id="IPR003439">
    <property type="entry name" value="ABC_transporter-like_ATP-bd"/>
</dbReference>
<feature type="domain" description="ABC transporter" evidence="9">
    <location>
        <begin position="114"/>
        <end position="353"/>
    </location>
</feature>
<evidence type="ECO:0000256" key="5">
    <source>
        <dbReference type="ARBA" id="ARBA00022989"/>
    </source>
</evidence>
<dbReference type="PROSITE" id="PS50893">
    <property type="entry name" value="ABC_TRANSPORTER_2"/>
    <property type="match status" value="1"/>
</dbReference>